<comment type="caution">
    <text evidence="2">The sequence shown here is derived from an EMBL/GenBank/DDBJ whole genome shotgun (WGS) entry which is preliminary data.</text>
</comment>
<feature type="compositionally biased region" description="Basic and acidic residues" evidence="1">
    <location>
        <begin position="466"/>
        <end position="484"/>
    </location>
</feature>
<evidence type="ECO:0000313" key="3">
    <source>
        <dbReference type="Proteomes" id="UP001444661"/>
    </source>
</evidence>
<evidence type="ECO:0000313" key="2">
    <source>
        <dbReference type="EMBL" id="KAK8044614.1"/>
    </source>
</evidence>
<dbReference type="EMBL" id="JAQQWK010000003">
    <property type="protein sequence ID" value="KAK8044614.1"/>
    <property type="molecule type" value="Genomic_DNA"/>
</dbReference>
<organism evidence="2 3">
    <name type="scientific">Apiospora rasikravindrae</name>
    <dbReference type="NCBI Taxonomy" id="990691"/>
    <lineage>
        <taxon>Eukaryota</taxon>
        <taxon>Fungi</taxon>
        <taxon>Dikarya</taxon>
        <taxon>Ascomycota</taxon>
        <taxon>Pezizomycotina</taxon>
        <taxon>Sordariomycetes</taxon>
        <taxon>Xylariomycetidae</taxon>
        <taxon>Amphisphaeriales</taxon>
        <taxon>Apiosporaceae</taxon>
        <taxon>Apiospora</taxon>
    </lineage>
</organism>
<feature type="compositionally biased region" description="Basic and acidic residues" evidence="1">
    <location>
        <begin position="67"/>
        <end position="85"/>
    </location>
</feature>
<feature type="compositionally biased region" description="Polar residues" evidence="1">
    <location>
        <begin position="47"/>
        <end position="56"/>
    </location>
</feature>
<feature type="compositionally biased region" description="Acidic residues" evidence="1">
    <location>
        <begin position="16"/>
        <end position="25"/>
    </location>
</feature>
<feature type="compositionally biased region" description="Basic and acidic residues" evidence="1">
    <location>
        <begin position="421"/>
        <end position="437"/>
    </location>
</feature>
<evidence type="ECO:0000256" key="1">
    <source>
        <dbReference type="SAM" id="MobiDB-lite"/>
    </source>
</evidence>
<gene>
    <name evidence="2" type="ORF">PG993_004638</name>
</gene>
<feature type="region of interest" description="Disordered" evidence="1">
    <location>
        <begin position="408"/>
        <end position="450"/>
    </location>
</feature>
<dbReference type="Proteomes" id="UP001444661">
    <property type="component" value="Unassembled WGS sequence"/>
</dbReference>
<proteinExistence type="predicted"/>
<accession>A0ABR1TFV4</accession>
<feature type="region of interest" description="Disordered" evidence="1">
    <location>
        <begin position="1"/>
        <end position="95"/>
    </location>
</feature>
<reference evidence="2 3" key="1">
    <citation type="submission" date="2023-01" db="EMBL/GenBank/DDBJ databases">
        <title>Analysis of 21 Apiospora genomes using comparative genomics revels a genus with tremendous synthesis potential of carbohydrate active enzymes and secondary metabolites.</title>
        <authorList>
            <person name="Sorensen T."/>
        </authorList>
    </citation>
    <scope>NUCLEOTIDE SEQUENCE [LARGE SCALE GENOMIC DNA]</scope>
    <source>
        <strain evidence="2 3">CBS 33761</strain>
    </source>
</reference>
<sequence>MPVVDLGAIEGHDESGSEDTLEQDDDHSMLQSETENDGHYYDYLAESGSSANQDDNSAMAMSGIQHGHHDPYEVPESPDRGDHGETTANSQQSRRDAEILDAQLAGEVNGAKGQGSGQANAEDMDIDSDVDFEVESHPDLGDDKMSLQERFAQDVERFHFRSRPGDFEDSLLFEPAETTSSTTIHLSSENVETIRKIIKRKGWVGQAKDADGKFLDWETKLHNDWKRKLQNHSESVTAVGNHLCGYAEKVERLVQLAFMAPSQEKRNQMFREHIGFLEHCFFMLEKCIVFIHDQRLPFLKKQGSSSKSTEKLEVMIEEMANFHIPTLFRLLTRIWAPCSKNERRSSFDSFAIQLLARVVGWIEQLYRPFIREVREMEDSASLKNTRKEFETPMEQLREQLAQAPELLEQEEKSQATKKAHRQEQLRKQLKKQRERELQMQQEEDERVEARRRQNQEVARFLRQAHERSFKAGRRQNEDALSHQERPRRKRDASQQVHSSPAAIGVEETVWREEENLVLILKLQDSFSTPNPRLPDLYDTATRIGHTPDETVDKAREVLLAMVSRGSKGSLSEEEVHNRVQIIMRQWE</sequence>
<keyword evidence="3" id="KW-1185">Reference proteome</keyword>
<feature type="region of interest" description="Disordered" evidence="1">
    <location>
        <begin position="466"/>
        <end position="500"/>
    </location>
</feature>
<name>A0ABR1TFV4_9PEZI</name>
<protein>
    <submittedName>
        <fullName evidence="2">Uncharacterized protein</fullName>
    </submittedName>
</protein>